<evidence type="ECO:0000313" key="5">
    <source>
        <dbReference type="EMBL" id="QLI60769.1"/>
    </source>
</evidence>
<dbReference type="Pfam" id="PF01027">
    <property type="entry name" value="Bax1-I"/>
    <property type="match status" value="1"/>
</dbReference>
<dbReference type="EMBL" id="MN562489">
    <property type="protein sequence ID" value="QLI60769.1"/>
    <property type="molecule type" value="Genomic_DNA"/>
</dbReference>
<evidence type="ECO:0000313" key="6">
    <source>
        <dbReference type="Proteomes" id="UP000510602"/>
    </source>
</evidence>
<name>A0A7D5YG22_9VIRU</name>
<proteinExistence type="predicted"/>
<reference evidence="5 6" key="1">
    <citation type="submission" date="2019-10" db="EMBL/GenBank/DDBJ databases">
        <authorList>
            <person name="Kayansamruaj P."/>
        </authorList>
    </citation>
    <scope>NUCLEOTIDE SEQUENCE [LARGE SCALE GENOMIC DNA]</scope>
    <source>
        <strain evidence="5">SDDV_Thai_2019</strain>
    </source>
</reference>
<evidence type="ECO:0000256" key="3">
    <source>
        <dbReference type="ARBA" id="ARBA00022989"/>
    </source>
</evidence>
<protein>
    <submittedName>
        <fullName evidence="5">Protein lifeguard</fullName>
    </submittedName>
</protein>
<keyword evidence="2" id="KW-0812">Transmembrane</keyword>
<organism evidence="5 6">
    <name type="scientific">Scale drop disease virus</name>
    <dbReference type="NCBI Taxonomy" id="1697349"/>
    <lineage>
        <taxon>Viruses</taxon>
        <taxon>Varidnaviria</taxon>
        <taxon>Bamfordvirae</taxon>
        <taxon>Nucleocytoviricota</taxon>
        <taxon>Megaviricetes</taxon>
        <taxon>Pimascovirales</taxon>
        <taxon>Pimascovirales incertae sedis</taxon>
        <taxon>Iridoviridae</taxon>
        <taxon>Alphairidovirinae</taxon>
        <taxon>Megalocytivirus</taxon>
        <taxon>Megalocytivirus lates1</taxon>
    </lineage>
</organism>
<dbReference type="GO" id="GO:0016020">
    <property type="term" value="C:membrane"/>
    <property type="evidence" value="ECO:0007669"/>
    <property type="project" value="UniProtKB-SubCell"/>
</dbReference>
<evidence type="ECO:0000256" key="4">
    <source>
        <dbReference type="ARBA" id="ARBA00023136"/>
    </source>
</evidence>
<evidence type="ECO:0000256" key="1">
    <source>
        <dbReference type="ARBA" id="ARBA00004141"/>
    </source>
</evidence>
<keyword evidence="4" id="KW-0472">Membrane</keyword>
<keyword evidence="3" id="KW-1133">Transmembrane helix</keyword>
<dbReference type="Proteomes" id="UP000510602">
    <property type="component" value="Segment"/>
</dbReference>
<dbReference type="PANTHER" id="PTHR23291:SF50">
    <property type="entry name" value="PROTEIN LIFEGUARD 4"/>
    <property type="match status" value="1"/>
</dbReference>
<sequence>MTSEKHSQSLVEDDFNYGTNVATANIKIRMTFIRRVYTLLSLQIILTISTTALFMFSKHLNAFVQDNSAVVFVSAFSSFVLMNVLVMYRHKRPVNSYLLVAFTFMEAVSVATTLTFYEYSTILQSLFLTCAVFAGLTVYTFQSKKDFSKLGAGLFACILIFVIAMLIQLFYNSDSADLVISGFGAVVFCGFIIYDTHKLMKQFSPDKYIVAFIHIYMDIIDLFMRILHILKSIKNQ</sequence>
<comment type="subcellular location">
    <subcellularLocation>
        <location evidence="1">Membrane</location>
        <topology evidence="1">Multi-pass membrane protein</topology>
    </subcellularLocation>
</comment>
<accession>A0A7D5YG22</accession>
<dbReference type="PANTHER" id="PTHR23291">
    <property type="entry name" value="BAX INHIBITOR-RELATED"/>
    <property type="match status" value="1"/>
</dbReference>
<dbReference type="InterPro" id="IPR006214">
    <property type="entry name" value="Bax_inhibitor_1-related"/>
</dbReference>
<evidence type="ECO:0000256" key="2">
    <source>
        <dbReference type="ARBA" id="ARBA00022692"/>
    </source>
</evidence>